<reference evidence="3" key="1">
    <citation type="submission" date="2022-10" db="EMBL/GenBank/DDBJ databases">
        <authorList>
            <person name="Chen Y."/>
            <person name="Dougan E. K."/>
            <person name="Chan C."/>
            <person name="Rhodes N."/>
            <person name="Thang M."/>
        </authorList>
    </citation>
    <scope>NUCLEOTIDE SEQUENCE</scope>
</reference>
<feature type="compositionally biased region" description="Acidic residues" evidence="1">
    <location>
        <begin position="231"/>
        <end position="246"/>
    </location>
</feature>
<comment type="caution">
    <text evidence="3">The sequence shown here is derived from an EMBL/GenBank/DDBJ whole genome shotgun (WGS) entry which is preliminary data.</text>
</comment>
<dbReference type="EMBL" id="CAMXCT010000953">
    <property type="protein sequence ID" value="CAI3985085.1"/>
    <property type="molecule type" value="Genomic_DNA"/>
</dbReference>
<keyword evidence="2" id="KW-0472">Membrane</keyword>
<feature type="transmembrane region" description="Helical" evidence="2">
    <location>
        <begin position="490"/>
        <end position="510"/>
    </location>
</feature>
<dbReference type="EMBL" id="CAMXCT030000953">
    <property type="protein sequence ID" value="CAL4772397.1"/>
    <property type="molecule type" value="Genomic_DNA"/>
</dbReference>
<feature type="region of interest" description="Disordered" evidence="1">
    <location>
        <begin position="392"/>
        <end position="413"/>
    </location>
</feature>
<accession>A0A9P1FSE6</accession>
<evidence type="ECO:0000256" key="2">
    <source>
        <dbReference type="SAM" id="Phobius"/>
    </source>
</evidence>
<reference evidence="4 5" key="2">
    <citation type="submission" date="2024-05" db="EMBL/GenBank/DDBJ databases">
        <authorList>
            <person name="Chen Y."/>
            <person name="Shah S."/>
            <person name="Dougan E. K."/>
            <person name="Thang M."/>
            <person name="Chan C."/>
        </authorList>
    </citation>
    <scope>NUCLEOTIDE SEQUENCE [LARGE SCALE GENOMIC DNA]</scope>
</reference>
<keyword evidence="2" id="KW-0812">Transmembrane</keyword>
<evidence type="ECO:0000313" key="4">
    <source>
        <dbReference type="EMBL" id="CAL4772397.1"/>
    </source>
</evidence>
<dbReference type="Gene3D" id="3.60.60.10">
    <property type="entry name" value="Penicillin V Acylase, Chain A"/>
    <property type="match status" value="1"/>
</dbReference>
<dbReference type="AlphaFoldDB" id="A0A9P1FSE6"/>
<sequence length="813" mass="91100">YSICNHGTRRNHTYDATAAPWGTVSAEVFQPSLRALHYNYGWACGEKAEFGDQLFQSHSWSHFCTFVSPCDGQLPPAALVPWCIVPCRDIRDVAMCILIGATGPGITATGEVDGHAHVGTELVYATDREDLEPPFKDVDTYDEVYAAYVDFCKQESAFISVDDDITAETYADGKPIVYWIQLLRCAPQHVRADYRVASDTNIGGLVSELKSRGATRFVDLQRANKRHIEEVQSDEEELFDDDDDDGAPGPPRQRPRLDLSPHLDFVERPDLDVSPTPTAPLDDTVPAMDLEGLDLPGFTRCLYGLTFQLLMKLNLVRLTSAGEPHESYSQVFNVEDIQGDDLPSGWHVDSDGAFVLKDVLHDFGEVRVRHGRIKFLYDPNYVAAKKKSLEEKKHELESTTKSRNTKKKPQSELRMIKEELEASEDVEMIENDLEPTNALVSDFEQVPAATYFAQSADTIEYVDMVQNALAPLAFDTMDVVVASFPRRLEMVLLGLAILALCCAGIYAWRLRAGLGRLQRRIGDLEVEVHQSNHRANALVVMYDGLREAFDRRTTAYDRARRAFVEQRAAAQELQGALALATQDLGAGYQAQVDLRQHVRRCPLGDEIHIQDGSSVWHRDDECDELYDSGREIRIFQPCAICAQQDFVVEPGQATRGINSQGLAFVYTLAWEQSSGNMEVESVPFCKLCERMMNDCSSVKDALQLLVLLADAFGDLAHVEVGRFGTAVHQRFSEEKPGLAIAVDCYQSQELKHFNDPAAELQAQENNNGRRLARGRQLAAELRGKLDVVTFRAILSDHGNRERNPEENPLLKWW</sequence>
<name>A0A9P1FSE6_9DINO</name>
<feature type="non-terminal residue" evidence="3">
    <location>
        <position position="813"/>
    </location>
</feature>
<feature type="region of interest" description="Disordered" evidence="1">
    <location>
        <begin position="230"/>
        <end position="261"/>
    </location>
</feature>
<protein>
    <submittedName>
        <fullName evidence="3">Uncharacterized protein</fullName>
    </submittedName>
</protein>
<evidence type="ECO:0000256" key="1">
    <source>
        <dbReference type="SAM" id="MobiDB-lite"/>
    </source>
</evidence>
<organism evidence="3">
    <name type="scientific">Cladocopium goreaui</name>
    <dbReference type="NCBI Taxonomy" id="2562237"/>
    <lineage>
        <taxon>Eukaryota</taxon>
        <taxon>Sar</taxon>
        <taxon>Alveolata</taxon>
        <taxon>Dinophyceae</taxon>
        <taxon>Suessiales</taxon>
        <taxon>Symbiodiniaceae</taxon>
        <taxon>Cladocopium</taxon>
    </lineage>
</organism>
<keyword evidence="5" id="KW-1185">Reference proteome</keyword>
<gene>
    <name evidence="3" type="ORF">C1SCF055_LOCUS12570</name>
</gene>
<keyword evidence="2" id="KW-1133">Transmembrane helix</keyword>
<evidence type="ECO:0000313" key="5">
    <source>
        <dbReference type="Proteomes" id="UP001152797"/>
    </source>
</evidence>
<dbReference type="Proteomes" id="UP001152797">
    <property type="component" value="Unassembled WGS sequence"/>
</dbReference>
<dbReference type="EMBL" id="CAMXCT020000953">
    <property type="protein sequence ID" value="CAL1138460.1"/>
    <property type="molecule type" value="Genomic_DNA"/>
</dbReference>
<feature type="non-terminal residue" evidence="3">
    <location>
        <position position="1"/>
    </location>
</feature>
<evidence type="ECO:0000313" key="3">
    <source>
        <dbReference type="EMBL" id="CAI3985085.1"/>
    </source>
</evidence>
<proteinExistence type="predicted"/>